<organism evidence="4 5">
    <name type="scientific">Fusarium equiseti</name>
    <name type="common">Fusarium scirpi</name>
    <dbReference type="NCBI Taxonomy" id="61235"/>
    <lineage>
        <taxon>Eukaryota</taxon>
        <taxon>Fungi</taxon>
        <taxon>Dikarya</taxon>
        <taxon>Ascomycota</taxon>
        <taxon>Pezizomycotina</taxon>
        <taxon>Sordariomycetes</taxon>
        <taxon>Hypocreomycetidae</taxon>
        <taxon>Hypocreales</taxon>
        <taxon>Nectriaceae</taxon>
        <taxon>Fusarium</taxon>
        <taxon>Fusarium incarnatum-equiseti species complex</taxon>
    </lineage>
</organism>
<gene>
    <name evidence="4" type="ORF">FEQUK3_LOCUS4656</name>
</gene>
<feature type="chain" id="PRO_5035176578" description="DUF6546 domain-containing protein" evidence="2">
    <location>
        <begin position="18"/>
        <end position="560"/>
    </location>
</feature>
<feature type="compositionally biased region" description="Acidic residues" evidence="1">
    <location>
        <begin position="141"/>
        <end position="180"/>
    </location>
</feature>
<evidence type="ECO:0000256" key="2">
    <source>
        <dbReference type="SAM" id="SignalP"/>
    </source>
</evidence>
<feature type="domain" description="DUF6546" evidence="3">
    <location>
        <begin position="466"/>
        <end position="544"/>
    </location>
</feature>
<keyword evidence="2" id="KW-0732">Signal</keyword>
<evidence type="ECO:0000313" key="4">
    <source>
        <dbReference type="EMBL" id="CAG7558964.1"/>
    </source>
</evidence>
<dbReference type="AlphaFoldDB" id="A0A8J2IRQ4"/>
<comment type="caution">
    <text evidence="4">The sequence shown here is derived from an EMBL/GenBank/DDBJ whole genome shotgun (WGS) entry which is preliminary data.</text>
</comment>
<accession>A0A8J2IRQ4</accession>
<reference evidence="4" key="1">
    <citation type="submission" date="2021-05" db="EMBL/GenBank/DDBJ databases">
        <authorList>
            <person name="Khan N."/>
        </authorList>
    </citation>
    <scope>NUCLEOTIDE SEQUENCE</scope>
</reference>
<dbReference type="InterPro" id="IPR046676">
    <property type="entry name" value="DUF6546"/>
</dbReference>
<sequence length="560" mass="63637">MDRLSVEILSLIAAAAAASGPQIDLSTVYDVWTLHDKPKFPGSGKPKENSLASCAAVSRDWQLAFEPFTFHTLVLSPKRIVQAERQGYLTPRRLGCIRYLAVPITFPLPWPWDVPIVFAQVGEWPPPSEIDDGEDQKPIEGDESADANDAAWEDVEGSEQNNDEDLDNDGYMDVEDDMQPPEERGYDKLFTAIIRSLFRVLKLAPVHENGQPYMNLRLGFPVPREYGWSFANCIEQTEAERLEVGWCSPLYLDLGFNQDELPNLPVIASCSFDLVSWSLFFAPESVCKLASKMPRLRKIKMHLSDMEWRNPELRVGLRERFANSLPLLPQGVLDFELQYSRRVPRDHSHAPPSIVPPHEKRDLLSQALFNFSQRENLLRFSAKGSFDLNILGTSEKTLAASDGWPKLETYDVGFLAITPSGQWLAMGFTDNPNTDSFRDERWGAPSEHQRSCLSLFDTNEFRGPIEPDYAHRLVCTAGRAASHMPRLRRMVINVGVVGGYKVCYTSKKVHPCMRIAGKKLQPPIEELLRVWRRVAQDRDQQFGLEWNDTVKTNKRKMLFS</sequence>
<dbReference type="Proteomes" id="UP000693738">
    <property type="component" value="Unassembled WGS sequence"/>
</dbReference>
<dbReference type="EMBL" id="CAJSTJ010000127">
    <property type="protein sequence ID" value="CAG7558964.1"/>
    <property type="molecule type" value="Genomic_DNA"/>
</dbReference>
<evidence type="ECO:0000259" key="3">
    <source>
        <dbReference type="Pfam" id="PF20183"/>
    </source>
</evidence>
<proteinExistence type="predicted"/>
<feature type="region of interest" description="Disordered" evidence="1">
    <location>
        <begin position="125"/>
        <end position="181"/>
    </location>
</feature>
<name>A0A8J2IRQ4_FUSEQ</name>
<dbReference type="Pfam" id="PF20183">
    <property type="entry name" value="DUF6546"/>
    <property type="match status" value="1"/>
</dbReference>
<evidence type="ECO:0000313" key="5">
    <source>
        <dbReference type="Proteomes" id="UP000693738"/>
    </source>
</evidence>
<evidence type="ECO:0000256" key="1">
    <source>
        <dbReference type="SAM" id="MobiDB-lite"/>
    </source>
</evidence>
<feature type="signal peptide" evidence="2">
    <location>
        <begin position="1"/>
        <end position="17"/>
    </location>
</feature>
<protein>
    <recommendedName>
        <fullName evidence="3">DUF6546 domain-containing protein</fullName>
    </recommendedName>
</protein>